<feature type="compositionally biased region" description="Low complexity" evidence="8">
    <location>
        <begin position="438"/>
        <end position="452"/>
    </location>
</feature>
<dbReference type="PROSITE" id="PS00108">
    <property type="entry name" value="PROTEIN_KINASE_ST"/>
    <property type="match status" value="1"/>
</dbReference>
<keyword evidence="9" id="KW-1133">Transmembrane helix</keyword>
<dbReference type="Pfam" id="PF00069">
    <property type="entry name" value="Pkinase"/>
    <property type="match status" value="1"/>
</dbReference>
<evidence type="ECO:0000313" key="12">
    <source>
        <dbReference type="Proteomes" id="UP000249340"/>
    </source>
</evidence>
<evidence type="ECO:0000256" key="7">
    <source>
        <dbReference type="PROSITE-ProRule" id="PRU10141"/>
    </source>
</evidence>
<feature type="compositionally biased region" description="Low complexity" evidence="8">
    <location>
        <begin position="371"/>
        <end position="387"/>
    </location>
</feature>
<keyword evidence="2 11" id="KW-0723">Serine/threonine-protein kinase</keyword>
<organism evidence="11 12">
    <name type="scientific">Peterkaempfera bronchialis</name>
    <dbReference type="NCBI Taxonomy" id="2126346"/>
    <lineage>
        <taxon>Bacteria</taxon>
        <taxon>Bacillati</taxon>
        <taxon>Actinomycetota</taxon>
        <taxon>Actinomycetes</taxon>
        <taxon>Kitasatosporales</taxon>
        <taxon>Streptomycetaceae</taxon>
        <taxon>Peterkaempfera</taxon>
    </lineage>
</organism>
<proteinExistence type="predicted"/>
<evidence type="ECO:0000313" key="11">
    <source>
        <dbReference type="EMBL" id="AXI77977.1"/>
    </source>
</evidence>
<feature type="region of interest" description="Disordered" evidence="8">
    <location>
        <begin position="1"/>
        <end position="55"/>
    </location>
</feature>
<gene>
    <name evidence="11" type="ORF">C7M71_011535</name>
</gene>
<dbReference type="GO" id="GO:0004674">
    <property type="term" value="F:protein serine/threonine kinase activity"/>
    <property type="evidence" value="ECO:0007669"/>
    <property type="project" value="UniProtKB-KW"/>
</dbReference>
<evidence type="ECO:0000256" key="5">
    <source>
        <dbReference type="ARBA" id="ARBA00022777"/>
    </source>
</evidence>
<evidence type="ECO:0000256" key="9">
    <source>
        <dbReference type="SAM" id="Phobius"/>
    </source>
</evidence>
<dbReference type="InterPro" id="IPR017441">
    <property type="entry name" value="Protein_kinase_ATP_BS"/>
</dbReference>
<dbReference type="PANTHER" id="PTHR43289">
    <property type="entry name" value="MITOGEN-ACTIVATED PROTEIN KINASE KINASE KINASE 20-RELATED"/>
    <property type="match status" value="1"/>
</dbReference>
<keyword evidence="9" id="KW-0472">Membrane</keyword>
<keyword evidence="4 7" id="KW-0547">Nucleotide-binding</keyword>
<dbReference type="EC" id="2.7.11.1" evidence="1"/>
<dbReference type="Gene3D" id="1.10.510.10">
    <property type="entry name" value="Transferase(Phosphotransferase) domain 1"/>
    <property type="match status" value="1"/>
</dbReference>
<feature type="transmembrane region" description="Helical" evidence="9">
    <location>
        <begin position="400"/>
        <end position="420"/>
    </location>
</feature>
<keyword evidence="12" id="KW-1185">Reference proteome</keyword>
<feature type="region of interest" description="Disordered" evidence="8">
    <location>
        <begin position="351"/>
        <end position="388"/>
    </location>
</feature>
<sequence>MGAQDGSVPGAAATAGGTGGQNEGHREGPGEGRGGRAAEGGTGGGAPPQGPRDGRLLAGRYLLGERLGRGGMGTVWRAEDRMLDREVAVKELSVRHLPEEDLAILQSRMKQEARAAARIKHSGVITIHDVLEQDGRPWIVMELIDGRSLADVISQEGTLLPRDAARVGAQVLAALHRGHQVGVLHRDVKPANVLLERGTGRVVLTDFGIATFEGSSALTRPGDLVGSPDYLAPERAQGHRPGPESDLWALGATLYTAVEGDSPFRRGSPLSTLAAVVGDPLPEPRCAGALTPVLRALLEKDPHARPSADEAMRMLEGVAAGHTMDITAAPPSAQRTPTQVVPVVDRIDSAVSAPGAVPPPQPTALEAVPPTAGTHSAGTHSAGAHSAVTVRRAGRPRVPLLVAAALVAALLGGGAAYVALNHGKADAAEGASGQGHRSSSPSLSPSAPSRSPGDSPGGQDGTAPDGYSWTDDPGGFRFLLPSGGDTWVRTTDQGQIDYSPDGKKHYLRFSVITGQTSTPLAHAQAMEQAVEQSPSYARLQMVSNKYKGHPGAVWEFTYDASTGPRHVIEQLYRADGTEYAIYLDYPEPDWRTGEQRFYTVRNSFAPTGD</sequence>
<keyword evidence="3" id="KW-0808">Transferase</keyword>
<feature type="region of interest" description="Disordered" evidence="8">
    <location>
        <begin position="427"/>
        <end position="468"/>
    </location>
</feature>
<evidence type="ECO:0000256" key="6">
    <source>
        <dbReference type="ARBA" id="ARBA00022840"/>
    </source>
</evidence>
<dbReference type="PROSITE" id="PS00107">
    <property type="entry name" value="PROTEIN_KINASE_ATP"/>
    <property type="match status" value="1"/>
</dbReference>
<keyword evidence="6 7" id="KW-0067">ATP-binding</keyword>
<evidence type="ECO:0000256" key="3">
    <source>
        <dbReference type="ARBA" id="ARBA00022679"/>
    </source>
</evidence>
<feature type="compositionally biased region" description="Gly residues" evidence="8">
    <location>
        <begin position="37"/>
        <end position="47"/>
    </location>
</feature>
<dbReference type="EMBL" id="CP031264">
    <property type="protein sequence ID" value="AXI77977.1"/>
    <property type="molecule type" value="Genomic_DNA"/>
</dbReference>
<dbReference type="SMART" id="SM00220">
    <property type="entry name" value="S_TKc"/>
    <property type="match status" value="1"/>
</dbReference>
<keyword evidence="9" id="KW-0812">Transmembrane</keyword>
<dbReference type="GO" id="GO:0005524">
    <property type="term" value="F:ATP binding"/>
    <property type="evidence" value="ECO:0007669"/>
    <property type="project" value="UniProtKB-UniRule"/>
</dbReference>
<dbReference type="InterPro" id="IPR011009">
    <property type="entry name" value="Kinase-like_dom_sf"/>
</dbReference>
<dbReference type="PROSITE" id="PS50011">
    <property type="entry name" value="PROTEIN_KINASE_DOM"/>
    <property type="match status" value="1"/>
</dbReference>
<name>A0A345SW72_9ACTN</name>
<feature type="binding site" evidence="7">
    <location>
        <position position="90"/>
    </location>
    <ligand>
        <name>ATP</name>
        <dbReference type="ChEBI" id="CHEBI:30616"/>
    </ligand>
</feature>
<dbReference type="KEGG" id="stri:C7M71_011535"/>
<dbReference type="InterPro" id="IPR000719">
    <property type="entry name" value="Prot_kinase_dom"/>
</dbReference>
<dbReference type="Proteomes" id="UP000249340">
    <property type="component" value="Chromosome"/>
</dbReference>
<keyword evidence="5 11" id="KW-0418">Kinase</keyword>
<dbReference type="PANTHER" id="PTHR43289:SF6">
    <property type="entry name" value="SERINE_THREONINE-PROTEIN KINASE NEKL-3"/>
    <property type="match status" value="1"/>
</dbReference>
<dbReference type="RefSeq" id="WP_111493025.1">
    <property type="nucleotide sequence ID" value="NZ_CP031264.1"/>
</dbReference>
<dbReference type="InterPro" id="IPR008271">
    <property type="entry name" value="Ser/Thr_kinase_AS"/>
</dbReference>
<accession>A0A345SW72</accession>
<evidence type="ECO:0000256" key="1">
    <source>
        <dbReference type="ARBA" id="ARBA00012513"/>
    </source>
</evidence>
<feature type="compositionally biased region" description="Basic and acidic residues" evidence="8">
    <location>
        <begin position="23"/>
        <end position="36"/>
    </location>
</feature>
<dbReference type="OrthoDB" id="9762169at2"/>
<feature type="domain" description="Protein kinase" evidence="10">
    <location>
        <begin position="61"/>
        <end position="325"/>
    </location>
</feature>
<reference evidence="12" key="1">
    <citation type="submission" date="2018-07" db="EMBL/GenBank/DDBJ databases">
        <title>Streptacidiphilus bronchialis DSM 106435 chromosome.</title>
        <authorList>
            <person name="Batra D."/>
            <person name="Gulvik C.A."/>
        </authorList>
    </citation>
    <scope>NUCLEOTIDE SEQUENCE [LARGE SCALE GENOMIC DNA]</scope>
    <source>
        <strain evidence="12">DSM 106435</strain>
    </source>
</reference>
<evidence type="ECO:0000256" key="8">
    <source>
        <dbReference type="SAM" id="MobiDB-lite"/>
    </source>
</evidence>
<evidence type="ECO:0000259" key="10">
    <source>
        <dbReference type="PROSITE" id="PS50011"/>
    </source>
</evidence>
<evidence type="ECO:0000256" key="2">
    <source>
        <dbReference type="ARBA" id="ARBA00022527"/>
    </source>
</evidence>
<dbReference type="SUPFAM" id="SSF56112">
    <property type="entry name" value="Protein kinase-like (PK-like)"/>
    <property type="match status" value="1"/>
</dbReference>
<dbReference type="Gene3D" id="3.30.200.20">
    <property type="entry name" value="Phosphorylase Kinase, domain 1"/>
    <property type="match status" value="1"/>
</dbReference>
<protein>
    <recommendedName>
        <fullName evidence="1">non-specific serine/threonine protein kinase</fullName>
        <ecNumber evidence="1">2.7.11.1</ecNumber>
    </recommendedName>
</protein>
<evidence type="ECO:0000256" key="4">
    <source>
        <dbReference type="ARBA" id="ARBA00022741"/>
    </source>
</evidence>
<dbReference type="AlphaFoldDB" id="A0A345SW72"/>
<dbReference type="CDD" id="cd14014">
    <property type="entry name" value="STKc_PknB_like"/>
    <property type="match status" value="1"/>
</dbReference>